<dbReference type="GO" id="GO:0004386">
    <property type="term" value="F:helicase activity"/>
    <property type="evidence" value="ECO:0007669"/>
    <property type="project" value="UniProtKB-KW"/>
</dbReference>
<name>A0ABS0WRW1_9FLAO</name>
<keyword evidence="2" id="KW-0378">Hydrolase</keyword>
<feature type="domain" description="Helicase ATP-binding" evidence="1">
    <location>
        <begin position="43"/>
        <end position="201"/>
    </location>
</feature>
<accession>A0ABS0WRW1</accession>
<reference evidence="2 3" key="1">
    <citation type="submission" date="2020-12" db="EMBL/GenBank/DDBJ databases">
        <title>Aureibaculum luteum sp. nov. and Aureibaculum flavum sp. nov., novel members of the family Flavobacteriaceae isolated from Antarctic intertidal sediments.</title>
        <authorList>
            <person name="He X."/>
            <person name="Zhang X."/>
        </authorList>
    </citation>
    <scope>NUCLEOTIDE SEQUENCE [LARGE SCALE GENOMIC DNA]</scope>
    <source>
        <strain evidence="2 3">A20</strain>
    </source>
</reference>
<dbReference type="SUPFAM" id="SSF52540">
    <property type="entry name" value="P-loop containing nucleoside triphosphate hydrolases"/>
    <property type="match status" value="2"/>
</dbReference>
<dbReference type="InterPro" id="IPR006935">
    <property type="entry name" value="Helicase/UvrB_N"/>
</dbReference>
<dbReference type="Proteomes" id="UP000623301">
    <property type="component" value="Unassembled WGS sequence"/>
</dbReference>
<evidence type="ECO:0000259" key="1">
    <source>
        <dbReference type="PROSITE" id="PS51192"/>
    </source>
</evidence>
<dbReference type="RefSeq" id="WP_198841434.1">
    <property type="nucleotide sequence ID" value="NZ_JAEHFJ010000004.1"/>
</dbReference>
<dbReference type="Gene3D" id="3.40.50.300">
    <property type="entry name" value="P-loop containing nucleotide triphosphate hydrolases"/>
    <property type="match status" value="2"/>
</dbReference>
<comment type="caution">
    <text evidence="2">The sequence shown here is derived from an EMBL/GenBank/DDBJ whole genome shotgun (WGS) entry which is preliminary data.</text>
</comment>
<keyword evidence="2" id="KW-0547">Nucleotide-binding</keyword>
<keyword evidence="2" id="KW-0067">ATP-binding</keyword>
<gene>
    <name evidence="2" type="ORF">JBL43_10740</name>
</gene>
<proteinExistence type="predicted"/>
<dbReference type="InterPro" id="IPR027417">
    <property type="entry name" value="P-loop_NTPase"/>
</dbReference>
<dbReference type="EMBL" id="JAEHFJ010000004">
    <property type="protein sequence ID" value="MBJ2174715.1"/>
    <property type="molecule type" value="Genomic_DNA"/>
</dbReference>
<dbReference type="PANTHER" id="PTHR47396:SF1">
    <property type="entry name" value="ATP-DEPENDENT HELICASE IRC3-RELATED"/>
    <property type="match status" value="1"/>
</dbReference>
<dbReference type="PROSITE" id="PS51192">
    <property type="entry name" value="HELICASE_ATP_BIND_1"/>
    <property type="match status" value="1"/>
</dbReference>
<evidence type="ECO:0000313" key="3">
    <source>
        <dbReference type="Proteomes" id="UP000623301"/>
    </source>
</evidence>
<dbReference type="InterPro" id="IPR050742">
    <property type="entry name" value="Helicase_Restrict-Modif_Enz"/>
</dbReference>
<dbReference type="Pfam" id="PF04851">
    <property type="entry name" value="ResIII"/>
    <property type="match status" value="1"/>
</dbReference>
<keyword evidence="2" id="KW-0347">Helicase</keyword>
<keyword evidence="3" id="KW-1185">Reference proteome</keyword>
<organism evidence="2 3">
    <name type="scientific">Aureibaculum flavum</name>
    <dbReference type="NCBI Taxonomy" id="2795986"/>
    <lineage>
        <taxon>Bacteria</taxon>
        <taxon>Pseudomonadati</taxon>
        <taxon>Bacteroidota</taxon>
        <taxon>Flavobacteriia</taxon>
        <taxon>Flavobacteriales</taxon>
        <taxon>Flavobacteriaceae</taxon>
        <taxon>Aureibaculum</taxon>
    </lineage>
</organism>
<dbReference type="InterPro" id="IPR014001">
    <property type="entry name" value="Helicase_ATP-bd"/>
</dbReference>
<protein>
    <submittedName>
        <fullName evidence="2">DEAD/DEAH box helicase family protein</fullName>
    </submittedName>
</protein>
<dbReference type="SMART" id="SM00487">
    <property type="entry name" value="DEXDc"/>
    <property type="match status" value="1"/>
</dbReference>
<evidence type="ECO:0000313" key="2">
    <source>
        <dbReference type="EMBL" id="MBJ2174715.1"/>
    </source>
</evidence>
<dbReference type="PANTHER" id="PTHR47396">
    <property type="entry name" value="TYPE I RESTRICTION ENZYME ECOKI R PROTEIN"/>
    <property type="match status" value="1"/>
</dbReference>
<sequence length="1056" mass="121197">MKKRKSILQPKEVESHLRDYQLEGVDLMSKYISDYDNDKTILSGLVALPTGSGKTIIIASLACCLPRKGCILVLSPRRPVIDQLHKELSGNLFLNKFNGLSVQPTKSVYDEKATEINIKSDSVICWTIQKLHKVRDTNPKLYEILKQNVKLILFDEGHYEPAPKWSDTIRAFRAPKIIFTATPFRNDFKKFDIDWDNYVYRKSYEELKDLKYLRKVKVEDFGKKDNIVIAVNDAILRFDKIKKTHKEARLIIKCDSSESIISISKELVKLKRNFFSIHETFKKDFKDKNEELKPYLLNAVPKDQEDEVEDIWVHQFKLVEGIDSSKFRCLAIIDEMTNTRSLVQQIGRIIRNPKKNDDTAYVYNYTEADYINAWNGFVSLDKSGKITKTLAEQILDDVNKNVGEHQYIDKKVRLKLTKEQFVNWTEEELKSQVQIPLKANFIEKRKSFSSTNFINNYLDHNLKDKDHVFYKNIYGTNSGLYLYFTVKNSPYLTNSFFPEITHQICFFKEEKDFLIFYDSGKLLPLGKDKLGVGYGLDSSRLRSIFKQTNDTVLSRVALKSSNIGSLEPHSHSFMASSIKDTAPNLNDFSHFLSSTFGHYLDKKVYKDYKDTSLKDKEFQIRTYIGFSTGRISQSEGKNVKFKEYLDWIDYLCNSLKNRSRIPAIFNRYSTEVSNVKDPFPECILLDLFELENVKIVNEIEGSDEDVIIEELSIPEKFSVINKSSDGVYSFEVIINENNFVIKIEFDNKRNKYILVCEEIAGTIETVDAELGLKVVNLIKVLNRKQCFRVLTKKGLSYSGGRFYEPHFKFGKKFDDKVSPIPNMLISIDALSKRYSEKGTVNGTSADSWQDDSIFSLLANRGEGSQLKGYMLESGEKEELLICTDLNTEPADFILVTDKKIVFIHVKGKGNKPDPSHGQYGASAISEICNQAVKNAHLLSIFDKSPPGNLKTWTTPWNPNKKKAYNVQNRIKTSSIPTGIDSTSHESIWEYMVRKKMDVNISKEVWLVMGYTMKRDVFLEKIGSSNPPAEAKQAALTLESTLANIHSLGLKLKVFCS</sequence>